<dbReference type="SUPFAM" id="SSF55021">
    <property type="entry name" value="ACT-like"/>
    <property type="match status" value="1"/>
</dbReference>
<gene>
    <name evidence="2" type="ORF">METZ01_LOCUS391917</name>
</gene>
<dbReference type="InterPro" id="IPR045865">
    <property type="entry name" value="ACT-like_dom_sf"/>
</dbReference>
<sequence length="92" mass="9881">ASFAEPEGLTLVLTRESADEEGLSYEGTFRCISLQVQSSLEAVGLTAAVTGELAAHDISANVIAGYHHDHIFVPSHQAESALRLLENMSSRR</sequence>
<dbReference type="PANTHER" id="PTHR39199">
    <property type="entry name" value="BLR5128 PROTEIN"/>
    <property type="match status" value="1"/>
</dbReference>
<proteinExistence type="predicted"/>
<dbReference type="EMBL" id="UINC01147629">
    <property type="protein sequence ID" value="SVD39063.1"/>
    <property type="molecule type" value="Genomic_DNA"/>
</dbReference>
<dbReference type="PANTHER" id="PTHR39199:SF1">
    <property type="entry name" value="BLR5128 PROTEIN"/>
    <property type="match status" value="1"/>
</dbReference>
<evidence type="ECO:0000313" key="2">
    <source>
        <dbReference type="EMBL" id="SVD39063.1"/>
    </source>
</evidence>
<dbReference type="AlphaFoldDB" id="A0A382UXR7"/>
<feature type="non-terminal residue" evidence="2">
    <location>
        <position position="1"/>
    </location>
</feature>
<dbReference type="Gene3D" id="3.30.2130.10">
    <property type="entry name" value="VC0802-like"/>
    <property type="match status" value="1"/>
</dbReference>
<organism evidence="2">
    <name type="scientific">marine metagenome</name>
    <dbReference type="NCBI Taxonomy" id="408172"/>
    <lineage>
        <taxon>unclassified sequences</taxon>
        <taxon>metagenomes</taxon>
        <taxon>ecological metagenomes</taxon>
    </lineage>
</organism>
<feature type="domain" description="CASTOR ACT" evidence="1">
    <location>
        <begin position="30"/>
        <end position="87"/>
    </location>
</feature>
<protein>
    <recommendedName>
        <fullName evidence="1">CASTOR ACT domain-containing protein</fullName>
    </recommendedName>
</protein>
<dbReference type="InterPro" id="IPR027795">
    <property type="entry name" value="CASTOR_ACT_dom"/>
</dbReference>
<name>A0A382UXR7_9ZZZZ</name>
<reference evidence="2" key="1">
    <citation type="submission" date="2018-05" db="EMBL/GenBank/DDBJ databases">
        <authorList>
            <person name="Lanie J.A."/>
            <person name="Ng W.-L."/>
            <person name="Kazmierczak K.M."/>
            <person name="Andrzejewski T.M."/>
            <person name="Davidsen T.M."/>
            <person name="Wayne K.J."/>
            <person name="Tettelin H."/>
            <person name="Glass J.I."/>
            <person name="Rusch D."/>
            <person name="Podicherti R."/>
            <person name="Tsui H.-C.T."/>
            <person name="Winkler M.E."/>
        </authorList>
    </citation>
    <scope>NUCLEOTIDE SEQUENCE</scope>
</reference>
<dbReference type="Pfam" id="PF13840">
    <property type="entry name" value="ACT_7"/>
    <property type="match status" value="1"/>
</dbReference>
<evidence type="ECO:0000259" key="1">
    <source>
        <dbReference type="Pfam" id="PF13840"/>
    </source>
</evidence>
<accession>A0A382UXR7</accession>